<organism evidence="1 2">
    <name type="scientific">Roseibacillus persicicus</name>
    <dbReference type="NCBI Taxonomy" id="454148"/>
    <lineage>
        <taxon>Bacteria</taxon>
        <taxon>Pseudomonadati</taxon>
        <taxon>Verrucomicrobiota</taxon>
        <taxon>Verrucomicrobiia</taxon>
        <taxon>Verrucomicrobiales</taxon>
        <taxon>Verrucomicrobiaceae</taxon>
        <taxon>Roseibacillus</taxon>
    </lineage>
</organism>
<reference evidence="1" key="1">
    <citation type="journal article" date="2014" name="Int. J. Syst. Evol. Microbiol.">
        <title>Complete genome sequence of Corynebacterium casei LMG S-19264T (=DSM 44701T), isolated from a smear-ripened cheese.</title>
        <authorList>
            <consortium name="US DOE Joint Genome Institute (JGI-PGF)"/>
            <person name="Walter F."/>
            <person name="Albersmeier A."/>
            <person name="Kalinowski J."/>
            <person name="Ruckert C."/>
        </authorList>
    </citation>
    <scope>NUCLEOTIDE SEQUENCE</scope>
    <source>
        <strain evidence="1">KCTC 12988</strain>
    </source>
</reference>
<gene>
    <name evidence="1" type="ORF">GCM10007100_12030</name>
</gene>
<dbReference type="AlphaFoldDB" id="A0A918TIV8"/>
<protein>
    <submittedName>
        <fullName evidence="1">Uncharacterized protein</fullName>
    </submittedName>
</protein>
<dbReference type="Proteomes" id="UP000644507">
    <property type="component" value="Unassembled WGS sequence"/>
</dbReference>
<evidence type="ECO:0000313" key="1">
    <source>
        <dbReference type="EMBL" id="GHC47818.1"/>
    </source>
</evidence>
<evidence type="ECO:0000313" key="2">
    <source>
        <dbReference type="Proteomes" id="UP000644507"/>
    </source>
</evidence>
<sequence length="501" mass="54680">MKIFAWISGILLSLLIVLAALYFGKSVSGTTRSGGPAFGNYSPLATVEFDDFSQLQILKMEVGRLVDGNPTPPKTGLFSVQSSGSSTSSYSNRFQIETKEINGEIAARIYANSHAPSGLFLLVKAPFLKGALKKSFYNGQLADHAFGKSGVFNVEFIKSPSTEMQSGRLDIPPMCLQLADGKGGWHTSIGPIQEDKALDDLAVVAFPVWPVSEKTLEFRAIIPGEQPETFTLPNPFHRIAVGTTAPKSLPQTHREKDFALTLRSATIHSLPELGEVVTIDYEFESHLPQTGLRFPAREAVFTEYPTLRNQLGQWTPVGHFEIAAGDYEGGFLISADSRDFEVAFSIERSTAYPRALGDVIVLGKAKVEADGTTITMLSSEKHLGLKRLTLSPSGKAYHSATTQIDAEFEWKSKKARAFAIGSLQYDNAALYLFFASETFSRGQVNLGSGGSGWRGETSTMELHQPWYGELKAGDTLTIGMARVLPVQEVRFGFDRSQLGSR</sequence>
<proteinExistence type="predicted"/>
<dbReference type="RefSeq" id="WP_189568302.1">
    <property type="nucleotide sequence ID" value="NZ_BMXI01000004.1"/>
</dbReference>
<reference evidence="1" key="2">
    <citation type="submission" date="2020-09" db="EMBL/GenBank/DDBJ databases">
        <authorList>
            <person name="Sun Q."/>
            <person name="Kim S."/>
        </authorList>
    </citation>
    <scope>NUCLEOTIDE SEQUENCE</scope>
    <source>
        <strain evidence="1">KCTC 12988</strain>
    </source>
</reference>
<keyword evidence="2" id="KW-1185">Reference proteome</keyword>
<accession>A0A918TIV8</accession>
<dbReference type="EMBL" id="BMXI01000004">
    <property type="protein sequence ID" value="GHC47818.1"/>
    <property type="molecule type" value="Genomic_DNA"/>
</dbReference>
<name>A0A918TIV8_9BACT</name>
<comment type="caution">
    <text evidence="1">The sequence shown here is derived from an EMBL/GenBank/DDBJ whole genome shotgun (WGS) entry which is preliminary data.</text>
</comment>